<feature type="domain" description="BTB" evidence="1">
    <location>
        <begin position="35"/>
        <end position="103"/>
    </location>
</feature>
<sequence>MNIVTISEEQRGRLSDDEFNQHEEHAMLLQTGVRGDCVVSCGGLTLVLHSDILCSRSEYFQAAFAGGFMEGKTRFLDLQEVVAAYFVGLLIKYLYLSSKSATTDIGTCHFRRPLTTYLLPVPQAGYDLEVYGPMNNAQFYEIFLELYRHAAFFRVQDLKDAIMRELQNRLDESAMTLVRVCQDALFPDPEVARQALQDLMTAAVSAFDKSKLYYDFYEPVRSEVFRFVERYYPVLSGMGEEFDEYLRQAPELSLAILKRMSHIDNSKFITPGPQVRCQFCNSPINVEPPHWHYQPEFGITADRNGSVRYFCSASECFRKIRVKNCFSGE</sequence>
<dbReference type="Proteomes" id="UP001600888">
    <property type="component" value="Unassembled WGS sequence"/>
</dbReference>
<dbReference type="Gene3D" id="3.30.710.10">
    <property type="entry name" value="Potassium Channel Kv1.1, Chain A"/>
    <property type="match status" value="1"/>
</dbReference>
<protein>
    <recommendedName>
        <fullName evidence="1">BTB domain-containing protein</fullName>
    </recommendedName>
</protein>
<organism evidence="2 3">
    <name type="scientific">Diaporthe vaccinii</name>
    <dbReference type="NCBI Taxonomy" id="105482"/>
    <lineage>
        <taxon>Eukaryota</taxon>
        <taxon>Fungi</taxon>
        <taxon>Dikarya</taxon>
        <taxon>Ascomycota</taxon>
        <taxon>Pezizomycotina</taxon>
        <taxon>Sordariomycetes</taxon>
        <taxon>Sordariomycetidae</taxon>
        <taxon>Diaporthales</taxon>
        <taxon>Diaporthaceae</taxon>
        <taxon>Diaporthe</taxon>
        <taxon>Diaporthe eres species complex</taxon>
    </lineage>
</organism>
<dbReference type="InterPro" id="IPR011333">
    <property type="entry name" value="SKP1/BTB/POZ_sf"/>
</dbReference>
<accession>A0ABR4EWA7</accession>
<dbReference type="PANTHER" id="PTHR47843">
    <property type="entry name" value="BTB DOMAIN-CONTAINING PROTEIN-RELATED"/>
    <property type="match status" value="1"/>
</dbReference>
<dbReference type="Pfam" id="PF00651">
    <property type="entry name" value="BTB"/>
    <property type="match status" value="1"/>
</dbReference>
<dbReference type="SUPFAM" id="SSF54695">
    <property type="entry name" value="POZ domain"/>
    <property type="match status" value="1"/>
</dbReference>
<dbReference type="InterPro" id="IPR000210">
    <property type="entry name" value="BTB/POZ_dom"/>
</dbReference>
<evidence type="ECO:0000259" key="1">
    <source>
        <dbReference type="PROSITE" id="PS50097"/>
    </source>
</evidence>
<keyword evidence="3" id="KW-1185">Reference proteome</keyword>
<dbReference type="PANTHER" id="PTHR47843:SF2">
    <property type="entry name" value="BTB DOMAIN-CONTAINING PROTEIN"/>
    <property type="match status" value="1"/>
</dbReference>
<dbReference type="EMBL" id="JBAWTH010000023">
    <property type="protein sequence ID" value="KAL2286726.1"/>
    <property type="molecule type" value="Genomic_DNA"/>
</dbReference>
<evidence type="ECO:0000313" key="2">
    <source>
        <dbReference type="EMBL" id="KAL2286726.1"/>
    </source>
</evidence>
<gene>
    <name evidence="2" type="ORF">FJTKL_06709</name>
</gene>
<dbReference type="CDD" id="cd18186">
    <property type="entry name" value="BTB_POZ_ZBTB_KLHL-like"/>
    <property type="match status" value="1"/>
</dbReference>
<comment type="caution">
    <text evidence="2">The sequence shown here is derived from an EMBL/GenBank/DDBJ whole genome shotgun (WGS) entry which is preliminary data.</text>
</comment>
<evidence type="ECO:0000313" key="3">
    <source>
        <dbReference type="Proteomes" id="UP001600888"/>
    </source>
</evidence>
<name>A0ABR4EWA7_9PEZI</name>
<dbReference type="PROSITE" id="PS50097">
    <property type="entry name" value="BTB"/>
    <property type="match status" value="1"/>
</dbReference>
<reference evidence="2 3" key="1">
    <citation type="submission" date="2024-03" db="EMBL/GenBank/DDBJ databases">
        <title>A high-quality draft genome sequence of Diaporthe vaccinii, a causative agent of upright dieback and viscid rot disease in cranberry plants.</title>
        <authorList>
            <person name="Sarrasin M."/>
            <person name="Lang B.F."/>
            <person name="Burger G."/>
        </authorList>
    </citation>
    <scope>NUCLEOTIDE SEQUENCE [LARGE SCALE GENOMIC DNA]</scope>
    <source>
        <strain evidence="2 3">IS7</strain>
    </source>
</reference>
<proteinExistence type="predicted"/>